<keyword evidence="1" id="KW-1133">Transmembrane helix</keyword>
<dbReference type="AlphaFoldDB" id="C1E0T0"/>
<dbReference type="eggNOG" id="ENOG502S4AS">
    <property type="taxonomic scope" value="Eukaryota"/>
</dbReference>
<proteinExistence type="predicted"/>
<dbReference type="InParanoid" id="C1E0T0"/>
<dbReference type="STRING" id="296587.C1E0T0"/>
<feature type="transmembrane region" description="Helical" evidence="1">
    <location>
        <begin position="53"/>
        <end position="71"/>
    </location>
</feature>
<evidence type="ECO:0000256" key="1">
    <source>
        <dbReference type="SAM" id="Phobius"/>
    </source>
</evidence>
<sequence length="84" mass="9653">MSQFLRQLGALKVKEVPKFLQDKVTVANVTSHTQKFIAEYKTKYIDAGSPMPIYHVMCGVFVTAYITVWPTEYRHMMAAKHGHH</sequence>
<dbReference type="PANTHER" id="PTHR36059">
    <property type="entry name" value="OS02G0175800 PROTEIN"/>
    <property type="match status" value="1"/>
</dbReference>
<dbReference type="FunCoup" id="C1E0T0">
    <property type="interactions" value="618"/>
</dbReference>
<dbReference type="OMA" id="HAKYIAT"/>
<dbReference type="OrthoDB" id="503863at2759"/>
<dbReference type="RefSeq" id="XP_002500798.1">
    <property type="nucleotide sequence ID" value="XM_002500752.1"/>
</dbReference>
<dbReference type="PANTHER" id="PTHR36059:SF2">
    <property type="entry name" value="OS02G0175800 PROTEIN"/>
    <property type="match status" value="1"/>
</dbReference>
<reference evidence="2 3" key="1">
    <citation type="journal article" date="2009" name="Science">
        <title>Green evolution and dynamic adaptations revealed by genomes of the marine picoeukaryotes Micromonas.</title>
        <authorList>
            <person name="Worden A.Z."/>
            <person name="Lee J.H."/>
            <person name="Mock T."/>
            <person name="Rouze P."/>
            <person name="Simmons M.P."/>
            <person name="Aerts A.L."/>
            <person name="Allen A.E."/>
            <person name="Cuvelier M.L."/>
            <person name="Derelle E."/>
            <person name="Everett M.V."/>
            <person name="Foulon E."/>
            <person name="Grimwood J."/>
            <person name="Gundlach H."/>
            <person name="Henrissat B."/>
            <person name="Napoli C."/>
            <person name="McDonald S.M."/>
            <person name="Parker M.S."/>
            <person name="Rombauts S."/>
            <person name="Salamov A."/>
            <person name="Von Dassow P."/>
            <person name="Badger J.H."/>
            <person name="Coutinho P.M."/>
            <person name="Demir E."/>
            <person name="Dubchak I."/>
            <person name="Gentemann C."/>
            <person name="Eikrem W."/>
            <person name="Gready J.E."/>
            <person name="John U."/>
            <person name="Lanier W."/>
            <person name="Lindquist E.A."/>
            <person name="Lucas S."/>
            <person name="Mayer K.F."/>
            <person name="Moreau H."/>
            <person name="Not F."/>
            <person name="Otillar R."/>
            <person name="Panaud O."/>
            <person name="Pangilinan J."/>
            <person name="Paulsen I."/>
            <person name="Piegu B."/>
            <person name="Poliakov A."/>
            <person name="Robbens S."/>
            <person name="Schmutz J."/>
            <person name="Toulza E."/>
            <person name="Wyss T."/>
            <person name="Zelensky A."/>
            <person name="Zhou K."/>
            <person name="Armbrust E.V."/>
            <person name="Bhattacharya D."/>
            <person name="Goodenough U.W."/>
            <person name="Van de Peer Y."/>
            <person name="Grigoriev I.V."/>
        </authorList>
    </citation>
    <scope>NUCLEOTIDE SEQUENCE [LARGE SCALE GENOMIC DNA]</scope>
    <source>
        <strain evidence="3">RCC299 / NOUM17</strain>
    </source>
</reference>
<protein>
    <submittedName>
        <fullName evidence="2">Uncharacterized protein</fullName>
    </submittedName>
</protein>
<evidence type="ECO:0000313" key="3">
    <source>
        <dbReference type="Proteomes" id="UP000002009"/>
    </source>
</evidence>
<dbReference type="GeneID" id="8241987"/>
<keyword evidence="1" id="KW-0812">Transmembrane</keyword>
<keyword evidence="1" id="KW-0472">Membrane</keyword>
<evidence type="ECO:0000313" key="2">
    <source>
        <dbReference type="EMBL" id="ACO62056.1"/>
    </source>
</evidence>
<dbReference type="EMBL" id="CP001324">
    <property type="protein sequence ID" value="ACO62056.1"/>
    <property type="molecule type" value="Genomic_DNA"/>
</dbReference>
<accession>C1E0T0</accession>
<dbReference type="Proteomes" id="UP000002009">
    <property type="component" value="Chromosome 3"/>
</dbReference>
<organism evidence="2 3">
    <name type="scientific">Micromonas commoda (strain RCC299 / NOUM17 / CCMP2709)</name>
    <name type="common">Picoplanktonic green alga</name>
    <dbReference type="NCBI Taxonomy" id="296587"/>
    <lineage>
        <taxon>Eukaryota</taxon>
        <taxon>Viridiplantae</taxon>
        <taxon>Chlorophyta</taxon>
        <taxon>Mamiellophyceae</taxon>
        <taxon>Mamiellales</taxon>
        <taxon>Mamiellaceae</taxon>
        <taxon>Micromonas</taxon>
    </lineage>
</organism>
<keyword evidence="3" id="KW-1185">Reference proteome</keyword>
<dbReference type="KEGG" id="mis:MICPUN_56626"/>
<gene>
    <name evidence="2" type="ORF">MICPUN_56626</name>
</gene>
<name>C1E0T0_MICCC</name>